<evidence type="ECO:0000256" key="12">
    <source>
        <dbReference type="PIRSR" id="PIRSR627057-2"/>
    </source>
</evidence>
<evidence type="ECO:0000259" key="15">
    <source>
        <dbReference type="Pfam" id="PF01435"/>
    </source>
</evidence>
<evidence type="ECO:0000256" key="2">
    <source>
        <dbReference type="ARBA" id="ARBA00022670"/>
    </source>
</evidence>
<evidence type="ECO:0000256" key="10">
    <source>
        <dbReference type="ARBA" id="ARBA00023136"/>
    </source>
</evidence>
<evidence type="ECO:0000256" key="6">
    <source>
        <dbReference type="ARBA" id="ARBA00022824"/>
    </source>
</evidence>
<feature type="active site" description="Proton donor" evidence="11">
    <location>
        <position position="357"/>
    </location>
</feature>
<name>A0A7L7KPZ2_9MOLU</name>
<keyword evidence="6" id="KW-0256">Endoplasmic reticulum</keyword>
<feature type="transmembrane region" description="Helical" evidence="14">
    <location>
        <begin position="145"/>
        <end position="163"/>
    </location>
</feature>
<organism evidence="17 18">
    <name type="scientific">Candidatus Xianfuyuplasma coldseepsis</name>
    <dbReference type="NCBI Taxonomy" id="2782163"/>
    <lineage>
        <taxon>Bacteria</taxon>
        <taxon>Bacillati</taxon>
        <taxon>Mycoplasmatota</taxon>
        <taxon>Mollicutes</taxon>
        <taxon>Candidatus Izemoplasmatales</taxon>
        <taxon>Candidatus Izemoplasmataceae</taxon>
        <taxon>Candidatus Xianfuyuplasma</taxon>
    </lineage>
</organism>
<keyword evidence="7 12" id="KW-0862">Zinc</keyword>
<comment type="subcellular location">
    <subcellularLocation>
        <location evidence="1">Endoplasmic reticulum membrane</location>
        <topology evidence="1">Multi-pass membrane protein</topology>
    </subcellularLocation>
</comment>
<keyword evidence="3 14" id="KW-0812">Transmembrane</keyword>
<evidence type="ECO:0000256" key="8">
    <source>
        <dbReference type="ARBA" id="ARBA00022989"/>
    </source>
</evidence>
<dbReference type="GO" id="GO:0046872">
    <property type="term" value="F:metal ion binding"/>
    <property type="evidence" value="ECO:0007669"/>
    <property type="project" value="UniProtKB-KW"/>
</dbReference>
<evidence type="ECO:0000256" key="3">
    <source>
        <dbReference type="ARBA" id="ARBA00022692"/>
    </source>
</evidence>
<feature type="transmembrane region" description="Helical" evidence="14">
    <location>
        <begin position="61"/>
        <end position="85"/>
    </location>
</feature>
<evidence type="ECO:0000256" key="7">
    <source>
        <dbReference type="ARBA" id="ARBA00022833"/>
    </source>
</evidence>
<dbReference type="InterPro" id="IPR027057">
    <property type="entry name" value="CAXX_Prtase_1"/>
</dbReference>
<dbReference type="PANTHER" id="PTHR10120">
    <property type="entry name" value="CAAX PRENYL PROTEASE 1"/>
    <property type="match status" value="1"/>
</dbReference>
<evidence type="ECO:0000256" key="14">
    <source>
        <dbReference type="SAM" id="Phobius"/>
    </source>
</evidence>
<keyword evidence="9 13" id="KW-0482">Metalloprotease</keyword>
<dbReference type="EMBL" id="CP048914">
    <property type="protein sequence ID" value="QMS84747.1"/>
    <property type="molecule type" value="Genomic_DNA"/>
</dbReference>
<keyword evidence="18" id="KW-1185">Reference proteome</keyword>
<dbReference type="FunFam" id="3.30.2010.10:FF:000002">
    <property type="entry name" value="CAAX prenyl protease"/>
    <property type="match status" value="1"/>
</dbReference>
<keyword evidence="4 12" id="KW-0479">Metal-binding</keyword>
<feature type="active site" evidence="11">
    <location>
        <position position="276"/>
    </location>
</feature>
<evidence type="ECO:0000256" key="1">
    <source>
        <dbReference type="ARBA" id="ARBA00004477"/>
    </source>
</evidence>
<feature type="transmembrane region" description="Helical" evidence="14">
    <location>
        <begin position="285"/>
        <end position="307"/>
    </location>
</feature>
<evidence type="ECO:0000313" key="18">
    <source>
        <dbReference type="Proteomes" id="UP000514720"/>
    </source>
</evidence>
<reference evidence="17 18" key="1">
    <citation type="submission" date="2020-02" db="EMBL/GenBank/DDBJ databases">
        <authorList>
            <person name="Zheng R.K."/>
            <person name="Sun C.M."/>
        </authorList>
    </citation>
    <scope>NUCLEOTIDE SEQUENCE [LARGE SCALE GENOMIC DNA]</scope>
    <source>
        <strain evidence="18">zrk13</strain>
    </source>
</reference>
<dbReference type="RefSeq" id="WP_258878367.1">
    <property type="nucleotide sequence ID" value="NZ_CP048914.1"/>
</dbReference>
<feature type="binding site" evidence="12">
    <location>
        <position position="279"/>
    </location>
    <ligand>
        <name>Zn(2+)</name>
        <dbReference type="ChEBI" id="CHEBI:29105"/>
        <note>catalytic</note>
    </ligand>
</feature>
<dbReference type="GO" id="GO:0071586">
    <property type="term" value="P:CAAX-box protein processing"/>
    <property type="evidence" value="ECO:0007669"/>
    <property type="project" value="InterPro"/>
</dbReference>
<keyword evidence="2 13" id="KW-0645">Protease</keyword>
<feature type="transmembrane region" description="Helical" evidence="14">
    <location>
        <begin position="175"/>
        <end position="197"/>
    </location>
</feature>
<comment type="cofactor">
    <cofactor evidence="12 13">
        <name>Zn(2+)</name>
        <dbReference type="ChEBI" id="CHEBI:29105"/>
    </cofactor>
    <text evidence="12 13">Binds 1 zinc ion per subunit.</text>
</comment>
<feature type="domain" description="CAAX prenyl protease 1 N-terminal" evidence="16">
    <location>
        <begin position="25"/>
        <end position="202"/>
    </location>
</feature>
<dbReference type="InterPro" id="IPR032456">
    <property type="entry name" value="Peptidase_M48_N"/>
</dbReference>
<dbReference type="InterPro" id="IPR001915">
    <property type="entry name" value="Peptidase_M48"/>
</dbReference>
<evidence type="ECO:0000256" key="11">
    <source>
        <dbReference type="PIRSR" id="PIRSR627057-1"/>
    </source>
</evidence>
<feature type="domain" description="Peptidase M48" evidence="15">
    <location>
        <begin position="205"/>
        <end position="410"/>
    </location>
</feature>
<keyword evidence="8 14" id="KW-1133">Transmembrane helix</keyword>
<dbReference type="GO" id="GO:0004222">
    <property type="term" value="F:metalloendopeptidase activity"/>
    <property type="evidence" value="ECO:0007669"/>
    <property type="project" value="InterPro"/>
</dbReference>
<feature type="transmembrane region" description="Helical" evidence="14">
    <location>
        <begin position="323"/>
        <end position="344"/>
    </location>
</feature>
<dbReference type="Proteomes" id="UP000514720">
    <property type="component" value="Chromosome"/>
</dbReference>
<evidence type="ECO:0000256" key="5">
    <source>
        <dbReference type="ARBA" id="ARBA00022801"/>
    </source>
</evidence>
<comment type="similarity">
    <text evidence="13">Belongs to the peptidase M48 family.</text>
</comment>
<dbReference type="CDD" id="cd07343">
    <property type="entry name" value="M48A_Zmpste24p_like"/>
    <property type="match status" value="1"/>
</dbReference>
<dbReference type="AlphaFoldDB" id="A0A7L7KPZ2"/>
<keyword evidence="10 14" id="KW-0472">Membrane</keyword>
<feature type="transmembrane region" description="Helical" evidence="14">
    <location>
        <begin position="105"/>
        <end position="124"/>
    </location>
</feature>
<keyword evidence="5 13" id="KW-0378">Hydrolase</keyword>
<evidence type="ECO:0000256" key="13">
    <source>
        <dbReference type="RuleBase" id="RU003983"/>
    </source>
</evidence>
<evidence type="ECO:0000256" key="9">
    <source>
        <dbReference type="ARBA" id="ARBA00023049"/>
    </source>
</evidence>
<proteinExistence type="inferred from homology"/>
<dbReference type="Pfam" id="PF01435">
    <property type="entry name" value="Peptidase_M48"/>
    <property type="match status" value="1"/>
</dbReference>
<feature type="binding site" evidence="12">
    <location>
        <position position="275"/>
    </location>
    <ligand>
        <name>Zn(2+)</name>
        <dbReference type="ChEBI" id="CHEBI:29105"/>
        <note>catalytic</note>
    </ligand>
</feature>
<dbReference type="Gene3D" id="3.30.2010.10">
    <property type="entry name" value="Metalloproteases ('zincins'), catalytic domain"/>
    <property type="match status" value="1"/>
</dbReference>
<dbReference type="Pfam" id="PF16491">
    <property type="entry name" value="Peptidase_M48_N"/>
    <property type="match status" value="1"/>
</dbReference>
<evidence type="ECO:0000313" key="17">
    <source>
        <dbReference type="EMBL" id="QMS84747.1"/>
    </source>
</evidence>
<evidence type="ECO:0000256" key="4">
    <source>
        <dbReference type="ARBA" id="ARBA00022723"/>
    </source>
</evidence>
<sequence>MELIILLVVYTFIIGGFLFDTWLTYLNYSNRNAPIPEEVKDVHDQEDYKKWLEYTMEKNRFAMVVKTINVIIFVSLLSLGIFVWFKDLSESLFSNYRLQILWFMFLYYLVSFVLGIFVSYYNTFKIEEKFGFNKTTIKTFVLDKIKGFIIAIILGGGLIYLLLVINSNAGNLFFLYAWLSLVAIIFIVNILYVPVFVPLFNKLTPLEEGELSKAIHEFANSVGYEVAKISVMDASRRSTKLNAFFSGFGKFKNIVLYDTLIEKMSTEEIVAVLAHEIGHNKFKHVWFNLAETAIQFLIYIGVFVMVLNNNDFSTAFGFNTSHFGFSIILFVILLEPVNILFGMFSMTFSRKHEYQADAYAANNLKKEPMVTALKVLSRANYSNLTPHPLYVKMYYSHPPTVDRIRAINKIET</sequence>
<evidence type="ECO:0000259" key="16">
    <source>
        <dbReference type="Pfam" id="PF16491"/>
    </source>
</evidence>
<feature type="binding site" evidence="12">
    <location>
        <position position="353"/>
    </location>
    <ligand>
        <name>Zn(2+)</name>
        <dbReference type="ChEBI" id="CHEBI:29105"/>
        <note>catalytic</note>
    </ligand>
</feature>
<protein>
    <submittedName>
        <fullName evidence="17">M48 family metallopeptidase</fullName>
    </submittedName>
</protein>
<accession>A0A7L7KPZ2</accession>
<gene>
    <name evidence="17" type="ORF">G4Z02_02920</name>
</gene>
<dbReference type="KEGG" id="xcl:G4Z02_02920"/>
<feature type="transmembrane region" description="Helical" evidence="14">
    <location>
        <begin position="6"/>
        <end position="26"/>
    </location>
</feature>